<dbReference type="EMBL" id="PZBZ01000060">
    <property type="protein sequence ID" value="PTG12001.1"/>
    <property type="molecule type" value="Genomic_DNA"/>
</dbReference>
<dbReference type="RefSeq" id="WP_107360781.1">
    <property type="nucleotide sequence ID" value="NZ_PZBZ01000060.1"/>
</dbReference>
<proteinExistence type="predicted"/>
<gene>
    <name evidence="2" type="ORF">BU653_09730</name>
</gene>
<feature type="transmembrane region" description="Helical" evidence="1">
    <location>
        <begin position="105"/>
        <end position="127"/>
    </location>
</feature>
<comment type="caution">
    <text evidence="2">The sequence shown here is derived from an EMBL/GenBank/DDBJ whole genome shotgun (WGS) entry which is preliminary data.</text>
</comment>
<protein>
    <submittedName>
        <fullName evidence="2">Uncharacterized protein</fullName>
    </submittedName>
</protein>
<accession>A0AAE5W740</accession>
<name>A0AAE5W740_STACR</name>
<evidence type="ECO:0000313" key="2">
    <source>
        <dbReference type="EMBL" id="PTG12001.1"/>
    </source>
</evidence>
<dbReference type="Proteomes" id="UP000242704">
    <property type="component" value="Unassembled WGS sequence"/>
</dbReference>
<dbReference type="AlphaFoldDB" id="A0AAE5W740"/>
<reference evidence="2 3" key="1">
    <citation type="journal article" date="2016" name="Front. Microbiol.">
        <title>Comprehensive Phylogenetic Analysis of Bovine Non-aureus Staphylococci Species Based on Whole-Genome Sequencing.</title>
        <authorList>
            <person name="Naushad S."/>
            <person name="Barkema H.W."/>
            <person name="Luby C."/>
            <person name="Condas L.A."/>
            <person name="Nobrega D.B."/>
            <person name="Carson D.A."/>
            <person name="De Buck J."/>
        </authorList>
    </citation>
    <scope>NUCLEOTIDE SEQUENCE [LARGE SCALE GENOMIC DNA]</scope>
    <source>
        <strain evidence="2 3">SNUC 505</strain>
    </source>
</reference>
<evidence type="ECO:0000256" key="1">
    <source>
        <dbReference type="SAM" id="Phobius"/>
    </source>
</evidence>
<evidence type="ECO:0000313" key="3">
    <source>
        <dbReference type="Proteomes" id="UP000242704"/>
    </source>
</evidence>
<keyword evidence="1" id="KW-0812">Transmembrane</keyword>
<organism evidence="2 3">
    <name type="scientific">Staphylococcus chromogenes</name>
    <name type="common">Staphylococcus hyicus subsp. chromogenes</name>
    <dbReference type="NCBI Taxonomy" id="46126"/>
    <lineage>
        <taxon>Bacteria</taxon>
        <taxon>Bacillati</taxon>
        <taxon>Bacillota</taxon>
        <taxon>Bacilli</taxon>
        <taxon>Bacillales</taxon>
        <taxon>Staphylococcaceae</taxon>
        <taxon>Staphylococcus</taxon>
    </lineage>
</organism>
<sequence length="164" mass="18681">MEFTYYKTKDLNAFENDLKDLSLNNNYNFNKEVEVLDENDILKNANKINPGLLKGFNGQAKTISYYLTSHKGNYLVIIEETNYQGYIGLTIIFNKNTFKLRNKGLMGILIGLSARTGGSLFLSLLGIEFMNFKYQRFMAIKGPLGKELEETIKMTLGEPVIIKV</sequence>
<keyword evidence="1" id="KW-0472">Membrane</keyword>
<keyword evidence="1" id="KW-1133">Transmembrane helix</keyword>